<evidence type="ECO:0000313" key="2">
    <source>
        <dbReference type="Proteomes" id="UP001497516"/>
    </source>
</evidence>
<sequence length="122" mass="14730">MTHRHDEIEDYYSSIQKYFLEEPPQVDDYNHDEQVYDSHRLKCLIQSLEAEINYGHDHDHDLQQQLLQEQQPLDHVVEGSEVGSYYGDHEFIISWNNHIEIGFNDSFFLERYNADNMRIKRD</sequence>
<evidence type="ECO:0000313" key="1">
    <source>
        <dbReference type="EMBL" id="CAL1385066.1"/>
    </source>
</evidence>
<protein>
    <submittedName>
        <fullName evidence="1">Uncharacterized protein</fullName>
    </submittedName>
</protein>
<gene>
    <name evidence="1" type="ORF">LTRI10_LOCUS26228</name>
</gene>
<keyword evidence="2" id="KW-1185">Reference proteome</keyword>
<dbReference type="EMBL" id="OZ034817">
    <property type="protein sequence ID" value="CAL1385066.1"/>
    <property type="molecule type" value="Genomic_DNA"/>
</dbReference>
<reference evidence="1 2" key="1">
    <citation type="submission" date="2024-04" db="EMBL/GenBank/DDBJ databases">
        <authorList>
            <person name="Fracassetti M."/>
        </authorList>
    </citation>
    <scope>NUCLEOTIDE SEQUENCE [LARGE SCALE GENOMIC DNA]</scope>
</reference>
<dbReference type="Proteomes" id="UP001497516">
    <property type="component" value="Chromosome 4"/>
</dbReference>
<name>A0AAV2EGG7_9ROSI</name>
<dbReference type="AlphaFoldDB" id="A0AAV2EGG7"/>
<organism evidence="1 2">
    <name type="scientific">Linum trigynum</name>
    <dbReference type="NCBI Taxonomy" id="586398"/>
    <lineage>
        <taxon>Eukaryota</taxon>
        <taxon>Viridiplantae</taxon>
        <taxon>Streptophyta</taxon>
        <taxon>Embryophyta</taxon>
        <taxon>Tracheophyta</taxon>
        <taxon>Spermatophyta</taxon>
        <taxon>Magnoliopsida</taxon>
        <taxon>eudicotyledons</taxon>
        <taxon>Gunneridae</taxon>
        <taxon>Pentapetalae</taxon>
        <taxon>rosids</taxon>
        <taxon>fabids</taxon>
        <taxon>Malpighiales</taxon>
        <taxon>Linaceae</taxon>
        <taxon>Linum</taxon>
    </lineage>
</organism>
<accession>A0AAV2EGG7</accession>
<proteinExistence type="predicted"/>